<dbReference type="PRINTS" id="PR00344">
    <property type="entry name" value="BCTRLSENSOR"/>
</dbReference>
<dbReference type="InterPro" id="IPR004358">
    <property type="entry name" value="Sig_transdc_His_kin-like_C"/>
</dbReference>
<keyword evidence="5 9" id="KW-0418">Kinase</keyword>
<evidence type="ECO:0000256" key="5">
    <source>
        <dbReference type="ARBA" id="ARBA00022777"/>
    </source>
</evidence>
<protein>
    <recommendedName>
        <fullName evidence="2">histidine kinase</fullName>
        <ecNumber evidence="2">2.7.13.3</ecNumber>
    </recommendedName>
</protein>
<dbReference type="Pfam" id="PF02518">
    <property type="entry name" value="HATPase_c"/>
    <property type="match status" value="1"/>
</dbReference>
<keyword evidence="10" id="KW-1185">Reference proteome</keyword>
<organism evidence="9 10">
    <name type="scientific">Halorubrum hochstenium ATCC 700873</name>
    <dbReference type="NCBI Taxonomy" id="1227481"/>
    <lineage>
        <taxon>Archaea</taxon>
        <taxon>Methanobacteriati</taxon>
        <taxon>Methanobacteriota</taxon>
        <taxon>Stenosarchaea group</taxon>
        <taxon>Halobacteria</taxon>
        <taxon>Halobacteriales</taxon>
        <taxon>Haloferacaceae</taxon>
        <taxon>Halorubrum</taxon>
    </lineage>
</organism>
<comment type="catalytic activity">
    <reaction evidence="1">
        <text>ATP + protein L-histidine = ADP + protein N-phospho-L-histidine.</text>
        <dbReference type="EC" id="2.7.13.3"/>
    </reaction>
</comment>
<sequence>MGTVGFLLINLGFMAAIPTTTTFQVVGWARWAIGFGGGIGLAVGVFEARAIDREVAAERARVRREKAERERDRLDEFASVVSHDLRNPLSVATGRLDLARREHPDDEHLRAVENALERTSAIVDETLALAREGKTVDEAADVDLATCAADCWARVDTGEATLETAETATIRADPDRLSHVFENLFRNSVEHGSTSSRTESGDSVEHGPTSSRTESGDSVEHGPTSSRAEPDDSVEHGSTGSRTESGDAVGDGGDVTVRVGTLADESGFYVEDDGPGIPADERDRVLDPGYTSADDGTGFGLSIVDRIAAAHGWTVRVAESADGGARFEFAGVERPESE</sequence>
<dbReference type="PROSITE" id="PS50109">
    <property type="entry name" value="HIS_KIN"/>
    <property type="match status" value="1"/>
</dbReference>
<dbReference type="PANTHER" id="PTHR43711:SF1">
    <property type="entry name" value="HISTIDINE KINASE 1"/>
    <property type="match status" value="1"/>
</dbReference>
<evidence type="ECO:0000256" key="6">
    <source>
        <dbReference type="ARBA" id="ARBA00023012"/>
    </source>
</evidence>
<dbReference type="Proteomes" id="UP000011689">
    <property type="component" value="Unassembled WGS sequence"/>
</dbReference>
<dbReference type="CDD" id="cd00075">
    <property type="entry name" value="HATPase"/>
    <property type="match status" value="1"/>
</dbReference>
<dbReference type="InterPro" id="IPR036097">
    <property type="entry name" value="HisK_dim/P_sf"/>
</dbReference>
<dbReference type="EC" id="2.7.13.3" evidence="2"/>
<evidence type="ECO:0000313" key="9">
    <source>
        <dbReference type="EMBL" id="ELZ55017.1"/>
    </source>
</evidence>
<evidence type="ECO:0000256" key="3">
    <source>
        <dbReference type="ARBA" id="ARBA00022553"/>
    </source>
</evidence>
<dbReference type="SUPFAM" id="SSF47384">
    <property type="entry name" value="Homodimeric domain of signal transducing histidine kinase"/>
    <property type="match status" value="1"/>
</dbReference>
<keyword evidence="6" id="KW-0902">Two-component regulatory system</keyword>
<dbReference type="PANTHER" id="PTHR43711">
    <property type="entry name" value="TWO-COMPONENT HISTIDINE KINASE"/>
    <property type="match status" value="1"/>
</dbReference>
<dbReference type="GO" id="GO:0000155">
    <property type="term" value="F:phosphorelay sensor kinase activity"/>
    <property type="evidence" value="ECO:0007669"/>
    <property type="project" value="InterPro"/>
</dbReference>
<dbReference type="CDD" id="cd00082">
    <property type="entry name" value="HisKA"/>
    <property type="match status" value="1"/>
</dbReference>
<evidence type="ECO:0000256" key="7">
    <source>
        <dbReference type="SAM" id="MobiDB-lite"/>
    </source>
</evidence>
<dbReference type="InterPro" id="IPR050736">
    <property type="entry name" value="Sensor_HK_Regulatory"/>
</dbReference>
<dbReference type="InterPro" id="IPR005467">
    <property type="entry name" value="His_kinase_dom"/>
</dbReference>
<name>M0F736_9EURY</name>
<dbReference type="SUPFAM" id="SSF55874">
    <property type="entry name" value="ATPase domain of HSP90 chaperone/DNA topoisomerase II/histidine kinase"/>
    <property type="match status" value="1"/>
</dbReference>
<dbReference type="RefSeq" id="WP_008584645.1">
    <property type="nucleotide sequence ID" value="NZ_AOJO01000045.1"/>
</dbReference>
<feature type="domain" description="Histidine kinase" evidence="8">
    <location>
        <begin position="80"/>
        <end position="329"/>
    </location>
</feature>
<evidence type="ECO:0000313" key="10">
    <source>
        <dbReference type="Proteomes" id="UP000011689"/>
    </source>
</evidence>
<dbReference type="InterPro" id="IPR003594">
    <property type="entry name" value="HATPase_dom"/>
</dbReference>
<dbReference type="STRING" id="1227481.C467_09836"/>
<dbReference type="GeneID" id="72713588"/>
<dbReference type="Gene3D" id="3.30.565.10">
    <property type="entry name" value="Histidine kinase-like ATPase, C-terminal domain"/>
    <property type="match status" value="1"/>
</dbReference>
<evidence type="ECO:0000256" key="4">
    <source>
        <dbReference type="ARBA" id="ARBA00022679"/>
    </source>
</evidence>
<comment type="caution">
    <text evidence="9">The sequence shown here is derived from an EMBL/GenBank/DDBJ whole genome shotgun (WGS) entry which is preliminary data.</text>
</comment>
<evidence type="ECO:0000256" key="2">
    <source>
        <dbReference type="ARBA" id="ARBA00012438"/>
    </source>
</evidence>
<feature type="region of interest" description="Disordered" evidence="7">
    <location>
        <begin position="188"/>
        <end position="289"/>
    </location>
</feature>
<dbReference type="PATRIC" id="fig|1227481.4.peg.1935"/>
<dbReference type="SMART" id="SM00387">
    <property type="entry name" value="HATPase_c"/>
    <property type="match status" value="1"/>
</dbReference>
<reference evidence="9 10" key="1">
    <citation type="journal article" date="2014" name="PLoS Genet.">
        <title>Phylogenetically driven sequencing of extremely halophilic archaea reveals strategies for static and dynamic osmo-response.</title>
        <authorList>
            <person name="Becker E.A."/>
            <person name="Seitzer P.M."/>
            <person name="Tritt A."/>
            <person name="Larsen D."/>
            <person name="Krusor M."/>
            <person name="Yao A.I."/>
            <person name="Wu D."/>
            <person name="Madern D."/>
            <person name="Eisen J.A."/>
            <person name="Darling A.E."/>
            <person name="Facciotti M.T."/>
        </authorList>
    </citation>
    <scope>NUCLEOTIDE SEQUENCE [LARGE SCALE GENOMIC DNA]</scope>
    <source>
        <strain evidence="9 10">ATCC 700873</strain>
    </source>
</reference>
<dbReference type="Gene3D" id="1.10.287.130">
    <property type="match status" value="1"/>
</dbReference>
<dbReference type="EMBL" id="AOJO01000045">
    <property type="protein sequence ID" value="ELZ55017.1"/>
    <property type="molecule type" value="Genomic_DNA"/>
</dbReference>
<evidence type="ECO:0000259" key="8">
    <source>
        <dbReference type="PROSITE" id="PS50109"/>
    </source>
</evidence>
<dbReference type="InterPro" id="IPR003661">
    <property type="entry name" value="HisK_dim/P_dom"/>
</dbReference>
<dbReference type="InterPro" id="IPR036890">
    <property type="entry name" value="HATPase_C_sf"/>
</dbReference>
<evidence type="ECO:0000256" key="1">
    <source>
        <dbReference type="ARBA" id="ARBA00000085"/>
    </source>
</evidence>
<dbReference type="AlphaFoldDB" id="M0F736"/>
<proteinExistence type="predicted"/>
<dbReference type="Pfam" id="PF00512">
    <property type="entry name" value="HisKA"/>
    <property type="match status" value="1"/>
</dbReference>
<gene>
    <name evidence="9" type="ORF">C467_09836</name>
</gene>
<accession>M0F736</accession>
<keyword evidence="3" id="KW-0597">Phosphoprotein</keyword>
<dbReference type="SMART" id="SM00388">
    <property type="entry name" value="HisKA"/>
    <property type="match status" value="1"/>
</dbReference>
<keyword evidence="4" id="KW-0808">Transferase</keyword>